<gene>
    <name evidence="3" type="ORF">FNQ90_19255</name>
</gene>
<feature type="region of interest" description="Disordered" evidence="1">
    <location>
        <begin position="177"/>
        <end position="225"/>
    </location>
</feature>
<evidence type="ECO:0000313" key="4">
    <source>
        <dbReference type="Proteomes" id="UP000538929"/>
    </source>
</evidence>
<organism evidence="3 4">
    <name type="scientific">Streptomyces alkaliphilus</name>
    <dbReference type="NCBI Taxonomy" id="1472722"/>
    <lineage>
        <taxon>Bacteria</taxon>
        <taxon>Bacillati</taxon>
        <taxon>Actinomycetota</taxon>
        <taxon>Actinomycetes</taxon>
        <taxon>Kitasatosporales</taxon>
        <taxon>Streptomycetaceae</taxon>
        <taxon>Streptomyces</taxon>
    </lineage>
</organism>
<feature type="transmembrane region" description="Helical" evidence="2">
    <location>
        <begin position="7"/>
        <end position="26"/>
    </location>
</feature>
<dbReference type="AlphaFoldDB" id="A0A7W3TG34"/>
<sequence>MSVTIRSLTAVPLAVIGAATVVLGPFRPWYGDRLGREIPPAEVFGAAPSPEEVVGAAAGLLPLLIAAGTLAVLGLMLRSRLLLGLAGAVGLGLASLWLAHTYRLENSLLVGGEGLGPGAPLTLLGGGLLVAAAAVMPGPWLVRERTDPLPPVSRPINPRVVAGAWPDGEVPAGVVAATAGRGPTGTLSTSLTAPLHPSPNGSGNGPPGSPADPPGTIDGVPLPHP</sequence>
<name>A0A7W3TG34_9ACTN</name>
<dbReference type="EMBL" id="VKHT01000769">
    <property type="protein sequence ID" value="MBB0246187.1"/>
    <property type="molecule type" value="Genomic_DNA"/>
</dbReference>
<feature type="transmembrane region" description="Helical" evidence="2">
    <location>
        <begin position="53"/>
        <end position="74"/>
    </location>
</feature>
<evidence type="ECO:0000256" key="2">
    <source>
        <dbReference type="SAM" id="Phobius"/>
    </source>
</evidence>
<protein>
    <submittedName>
        <fullName evidence="3">Uncharacterized protein</fullName>
    </submittedName>
</protein>
<dbReference type="Proteomes" id="UP000538929">
    <property type="component" value="Unassembled WGS sequence"/>
</dbReference>
<evidence type="ECO:0000313" key="3">
    <source>
        <dbReference type="EMBL" id="MBB0246187.1"/>
    </source>
</evidence>
<feature type="transmembrane region" description="Helical" evidence="2">
    <location>
        <begin position="81"/>
        <end position="99"/>
    </location>
</feature>
<keyword evidence="2" id="KW-0812">Transmembrane</keyword>
<reference evidence="4" key="1">
    <citation type="submission" date="2019-10" db="EMBL/GenBank/DDBJ databases">
        <title>Streptomyces sp. nov., a novel actinobacterium isolated from alkaline environment.</title>
        <authorList>
            <person name="Golinska P."/>
        </authorList>
    </citation>
    <scope>NUCLEOTIDE SEQUENCE [LARGE SCALE GENOMIC DNA]</scope>
    <source>
        <strain evidence="4">DSM 42118</strain>
    </source>
</reference>
<accession>A0A7W3TG34</accession>
<keyword evidence="2" id="KW-1133">Transmembrane helix</keyword>
<keyword evidence="2" id="KW-0472">Membrane</keyword>
<feature type="transmembrane region" description="Helical" evidence="2">
    <location>
        <begin position="119"/>
        <end position="142"/>
    </location>
</feature>
<keyword evidence="4" id="KW-1185">Reference proteome</keyword>
<evidence type="ECO:0000256" key="1">
    <source>
        <dbReference type="SAM" id="MobiDB-lite"/>
    </source>
</evidence>
<proteinExistence type="predicted"/>
<comment type="caution">
    <text evidence="3">The sequence shown here is derived from an EMBL/GenBank/DDBJ whole genome shotgun (WGS) entry which is preliminary data.</text>
</comment>